<name>A0A3S3Q5B4_9FLAO</name>
<dbReference type="Gene3D" id="1.25.40.380">
    <property type="entry name" value="Protein of unknown function DUF1810"/>
    <property type="match status" value="1"/>
</dbReference>
<keyword evidence="2" id="KW-1185">Reference proteome</keyword>
<evidence type="ECO:0000313" key="2">
    <source>
        <dbReference type="Proteomes" id="UP000287527"/>
    </source>
</evidence>
<sequence>MAINDKSAQEIFGSPDDMKLHSSMTLFGQVENADPVFAEVLNKYFGGLFDSRTLRIIEKNVEDDSIQ</sequence>
<protein>
    <submittedName>
        <fullName evidence="1">DUF1810 family protein</fullName>
    </submittedName>
</protein>
<reference evidence="1 2" key="1">
    <citation type="submission" date="2019-01" db="EMBL/GenBank/DDBJ databases">
        <title>Flavobacterium sp. nov.,isolated from freshwater.</title>
        <authorList>
            <person name="Zhang R."/>
            <person name="Du Z.-J."/>
        </authorList>
    </citation>
    <scope>NUCLEOTIDE SEQUENCE [LARGE SCALE GENOMIC DNA]</scope>
    <source>
        <strain evidence="1 2">1E403</strain>
    </source>
</reference>
<dbReference type="SUPFAM" id="SSF140736">
    <property type="entry name" value="Rv1873-like"/>
    <property type="match status" value="1"/>
</dbReference>
<dbReference type="EMBL" id="SBII01000010">
    <property type="protein sequence ID" value="RWW96614.1"/>
    <property type="molecule type" value="Genomic_DNA"/>
</dbReference>
<dbReference type="InterPro" id="IPR014937">
    <property type="entry name" value="DUF1810"/>
</dbReference>
<proteinExistence type="predicted"/>
<dbReference type="OrthoDB" id="9801870at2"/>
<gene>
    <name evidence="1" type="ORF">EPI11_13515</name>
</gene>
<dbReference type="RefSeq" id="WP_128390518.1">
    <property type="nucleotide sequence ID" value="NZ_SBII01000010.1"/>
</dbReference>
<evidence type="ECO:0000313" key="1">
    <source>
        <dbReference type="EMBL" id="RWW96614.1"/>
    </source>
</evidence>
<dbReference type="InterPro" id="IPR036287">
    <property type="entry name" value="Rv1873-like_sf"/>
</dbReference>
<dbReference type="AlphaFoldDB" id="A0A3S3Q5B4"/>
<dbReference type="Proteomes" id="UP000287527">
    <property type="component" value="Unassembled WGS sequence"/>
</dbReference>
<accession>A0A3S3Q5B4</accession>
<comment type="caution">
    <text evidence="1">The sequence shown here is derived from an EMBL/GenBank/DDBJ whole genome shotgun (WGS) entry which is preliminary data.</text>
</comment>
<dbReference type="Pfam" id="PF08837">
    <property type="entry name" value="DUF1810"/>
    <property type="match status" value="1"/>
</dbReference>
<organism evidence="1 2">
    <name type="scientific">Flavobacterium cerinum</name>
    <dbReference type="NCBI Taxonomy" id="2502784"/>
    <lineage>
        <taxon>Bacteria</taxon>
        <taxon>Pseudomonadati</taxon>
        <taxon>Bacteroidota</taxon>
        <taxon>Flavobacteriia</taxon>
        <taxon>Flavobacteriales</taxon>
        <taxon>Flavobacteriaceae</taxon>
        <taxon>Flavobacterium</taxon>
    </lineage>
</organism>